<keyword evidence="1" id="KW-0472">Membrane</keyword>
<reference evidence="3" key="1">
    <citation type="submission" date="2016-10" db="EMBL/GenBank/DDBJ databases">
        <title>Sequence of Gallionella enrichment culture.</title>
        <authorList>
            <person name="Poehlein A."/>
            <person name="Muehling M."/>
            <person name="Daniel R."/>
        </authorList>
    </citation>
    <scope>NUCLEOTIDE SEQUENCE</scope>
</reference>
<feature type="transmembrane region" description="Helical" evidence="1">
    <location>
        <begin position="168"/>
        <end position="186"/>
    </location>
</feature>
<feature type="domain" description="EamA" evidence="2">
    <location>
        <begin position="85"/>
        <end position="212"/>
    </location>
</feature>
<dbReference type="InterPro" id="IPR037185">
    <property type="entry name" value="EmrE-like"/>
</dbReference>
<dbReference type="Pfam" id="PF00892">
    <property type="entry name" value="EamA"/>
    <property type="match status" value="2"/>
</dbReference>
<feature type="transmembrane region" description="Helical" evidence="1">
    <location>
        <begin position="198"/>
        <end position="218"/>
    </location>
</feature>
<dbReference type="InterPro" id="IPR000620">
    <property type="entry name" value="EamA_dom"/>
</dbReference>
<feature type="transmembrane region" description="Helical" evidence="1">
    <location>
        <begin position="106"/>
        <end position="129"/>
    </location>
</feature>
<dbReference type="InterPro" id="IPR052756">
    <property type="entry name" value="Alkyne_AA_exporter"/>
</dbReference>
<dbReference type="SUPFAM" id="SSF103481">
    <property type="entry name" value="Multidrug resistance efflux transporter EmrE"/>
    <property type="match status" value="2"/>
</dbReference>
<sequence>MRLRASIGSQRAQGRRHSSGWCGGARRCVLVGFLSGSGPVSVGVGGEPYRALMSSERVGAAGPPEQRATTTQRSVRTTALLPVGAMAVTVLLWASAFVAIRHLGPTVSPGALTLGRLTVGSLVLGAVLLTRREAWPRRADWPRLIAIGVLWFAVYNVALNAAEHRVDAGTAAMLVNVGPVLLALLAGMRLGEGFPRPLIVGSAIGFGGVVVIGVATSTGTRADVWGVVLCVVAAVAYAVAVILQKPVLSRSSSLMVTWVACTVGVLVCLPFAPQLVSELTAAGPGSVGGVVYLGLGPTALGFTLWGYALARTNAGRLGATTYLVPPVAILLGWAFLGEAPPVLALLGGALCLVGVWVTRRPSTTS</sequence>
<dbReference type="PANTHER" id="PTHR12715">
    <property type="entry name" value="TRANSPORTER, DRUG/METABOLITE EXPORTER FAMILY"/>
    <property type="match status" value="1"/>
</dbReference>
<feature type="transmembrane region" description="Helical" evidence="1">
    <location>
        <begin position="141"/>
        <end position="162"/>
    </location>
</feature>
<feature type="transmembrane region" description="Helical" evidence="1">
    <location>
        <begin position="255"/>
        <end position="277"/>
    </location>
</feature>
<proteinExistence type="predicted"/>
<feature type="transmembrane region" description="Helical" evidence="1">
    <location>
        <begin position="342"/>
        <end position="358"/>
    </location>
</feature>
<feature type="transmembrane region" description="Helical" evidence="1">
    <location>
        <begin position="289"/>
        <end position="310"/>
    </location>
</feature>
<feature type="transmembrane region" description="Helical" evidence="1">
    <location>
        <begin position="317"/>
        <end position="336"/>
    </location>
</feature>
<comment type="caution">
    <text evidence="3">The sequence shown here is derived from an EMBL/GenBank/DDBJ whole genome shotgun (WGS) entry which is preliminary data.</text>
</comment>
<organism evidence="3">
    <name type="scientific">mine drainage metagenome</name>
    <dbReference type="NCBI Taxonomy" id="410659"/>
    <lineage>
        <taxon>unclassified sequences</taxon>
        <taxon>metagenomes</taxon>
        <taxon>ecological metagenomes</taxon>
    </lineage>
</organism>
<protein>
    <submittedName>
        <fullName evidence="3">Putative amino-acid metabolite efflux pump</fullName>
    </submittedName>
</protein>
<evidence type="ECO:0000259" key="2">
    <source>
        <dbReference type="Pfam" id="PF00892"/>
    </source>
</evidence>
<accession>A0A1J5QFV5</accession>
<feature type="domain" description="EamA" evidence="2">
    <location>
        <begin position="225"/>
        <end position="358"/>
    </location>
</feature>
<dbReference type="GO" id="GO:0016020">
    <property type="term" value="C:membrane"/>
    <property type="evidence" value="ECO:0007669"/>
    <property type="project" value="InterPro"/>
</dbReference>
<keyword evidence="1" id="KW-0812">Transmembrane</keyword>
<evidence type="ECO:0000313" key="3">
    <source>
        <dbReference type="EMBL" id="OIQ82336.1"/>
    </source>
</evidence>
<dbReference type="AlphaFoldDB" id="A0A1J5QFV5"/>
<feature type="transmembrane region" description="Helical" evidence="1">
    <location>
        <begin position="79"/>
        <end position="100"/>
    </location>
</feature>
<dbReference type="EMBL" id="MLJW01000816">
    <property type="protein sequence ID" value="OIQ82336.1"/>
    <property type="molecule type" value="Genomic_DNA"/>
</dbReference>
<name>A0A1J5QFV5_9ZZZZ</name>
<keyword evidence="1" id="KW-1133">Transmembrane helix</keyword>
<feature type="transmembrane region" description="Helical" evidence="1">
    <location>
        <begin position="224"/>
        <end position="243"/>
    </location>
</feature>
<evidence type="ECO:0000256" key="1">
    <source>
        <dbReference type="SAM" id="Phobius"/>
    </source>
</evidence>
<dbReference type="PANTHER" id="PTHR12715:SF4">
    <property type="entry name" value="EAMA DOMAIN-CONTAINING PROTEIN"/>
    <property type="match status" value="1"/>
</dbReference>
<gene>
    <name evidence="3" type="primary">eamA_10</name>
    <name evidence="3" type="ORF">GALL_358770</name>
</gene>